<dbReference type="Pfam" id="PF02012">
    <property type="entry name" value="BNR"/>
    <property type="match status" value="1"/>
</dbReference>
<dbReference type="RefSeq" id="WP_012781413.1">
    <property type="nucleotide sequence ID" value="NC_013061.1"/>
</dbReference>
<dbReference type="EMBL" id="CP001681">
    <property type="protein sequence ID" value="ACU03469.1"/>
    <property type="molecule type" value="Genomic_DNA"/>
</dbReference>
<dbReference type="SUPFAM" id="SSF50939">
    <property type="entry name" value="Sialidases"/>
    <property type="match status" value="1"/>
</dbReference>
<dbReference type="InterPro" id="IPR011040">
    <property type="entry name" value="Sialidase"/>
</dbReference>
<accession>C6XSC4</accession>
<dbReference type="Pfam" id="PF13088">
    <property type="entry name" value="BNR_2"/>
    <property type="match status" value="1"/>
</dbReference>
<dbReference type="Gene3D" id="2.120.10.10">
    <property type="match status" value="2"/>
</dbReference>
<dbReference type="Proteomes" id="UP000000852">
    <property type="component" value="Chromosome"/>
</dbReference>
<dbReference type="HOGENOM" id="CLU_626780_0_0_10"/>
<dbReference type="CDD" id="cd15482">
    <property type="entry name" value="Sialidase_non-viral"/>
    <property type="match status" value="1"/>
</dbReference>
<dbReference type="eggNOG" id="COG4409">
    <property type="taxonomic scope" value="Bacteria"/>
</dbReference>
<gene>
    <name evidence="2" type="ordered locus">Phep_1253</name>
</gene>
<feature type="domain" description="Sialidase" evidence="1">
    <location>
        <begin position="148"/>
        <end position="372"/>
    </location>
</feature>
<sequence length="437" mass="49241">MTKPEIQSDECLFKLLKLGGSIALCFVIFATDLPAQQAHRQQTALRISSRKVTNDMPHIHGSIYTDSKASSLCSGDFISTDNGESWENRPMTPDFALRLPVGFRRDLVASIFDARHGRILAVLNALDLENLDPGIREPPIAQKSYYLRYRVSDDGGKTWRFDEPIIQKGDFTAKNPLPGVFIGKNSIYIGDKGSMPLITNKGKILVPAQTTIIGEKGELFNPGNGHTYTDAVVLIGSWTKDNRIAWKMSERIVGDPKRSTRGMIEPTLIELKNGHLVMVMRGSNEQKGSKSHTLPGYKWLSVSKDGGESWTRPEPLTFEGGKELYSPSSMSTLFKHSSGRCFWIGNMTKDNNQGNLPRWPLVCVELDTKSFKLKDKTLLILDTQQEDDKSKGRLDISHFSVMEDRNTKEIIITYPRSYNAYKSQEWVTIRMTNEFKK</sequence>
<organism evidence="2 3">
    <name type="scientific">Pedobacter heparinus (strain ATCC 13125 / DSM 2366 / CIP 104194 / JCM 7457 / NBRC 12017 / NCIMB 9290 / NRRL B-14731 / HIM 762-3)</name>
    <dbReference type="NCBI Taxonomy" id="485917"/>
    <lineage>
        <taxon>Bacteria</taxon>
        <taxon>Pseudomonadati</taxon>
        <taxon>Bacteroidota</taxon>
        <taxon>Sphingobacteriia</taxon>
        <taxon>Sphingobacteriales</taxon>
        <taxon>Sphingobacteriaceae</taxon>
        <taxon>Pedobacter</taxon>
    </lineage>
</organism>
<evidence type="ECO:0000259" key="1">
    <source>
        <dbReference type="Pfam" id="PF13088"/>
    </source>
</evidence>
<dbReference type="InterPro" id="IPR036278">
    <property type="entry name" value="Sialidase_sf"/>
</dbReference>
<evidence type="ECO:0000313" key="3">
    <source>
        <dbReference type="Proteomes" id="UP000000852"/>
    </source>
</evidence>
<dbReference type="STRING" id="485917.Phep_1253"/>
<reference evidence="2 3" key="1">
    <citation type="journal article" date="2009" name="Stand. Genomic Sci.">
        <title>Complete genome sequence of Pedobacter heparinus type strain (HIM 762-3).</title>
        <authorList>
            <person name="Han C."/>
            <person name="Spring S."/>
            <person name="Lapidus A."/>
            <person name="Del Rio T.G."/>
            <person name="Tice H."/>
            <person name="Copeland A."/>
            <person name="Cheng J.F."/>
            <person name="Lucas S."/>
            <person name="Chen F."/>
            <person name="Nolan M."/>
            <person name="Bruce D."/>
            <person name="Goodwin L."/>
            <person name="Pitluck S."/>
            <person name="Ivanova N."/>
            <person name="Mavromatis K."/>
            <person name="Mikhailova N."/>
            <person name="Pati A."/>
            <person name="Chen A."/>
            <person name="Palaniappan K."/>
            <person name="Land M."/>
            <person name="Hauser L."/>
            <person name="Chang Y.J."/>
            <person name="Jeffries C.C."/>
            <person name="Saunders E."/>
            <person name="Chertkov O."/>
            <person name="Brettin T."/>
            <person name="Goker M."/>
            <person name="Rohde M."/>
            <person name="Bristow J."/>
            <person name="Eisen J.A."/>
            <person name="Markowitz V."/>
            <person name="Hugenholtz P."/>
            <person name="Kyrpides N.C."/>
            <person name="Klenk H.P."/>
            <person name="Detter J.C."/>
        </authorList>
    </citation>
    <scope>NUCLEOTIDE SEQUENCE [LARGE SCALE GENOMIC DNA]</scope>
    <source>
        <strain evidence="3">ATCC 13125 / DSM 2366 / CIP 104194 / JCM 7457 / NBRC 12017 / NCIMB 9290 / NRRL B-14731 / HIM 762-3</strain>
    </source>
</reference>
<keyword evidence="3" id="KW-1185">Reference proteome</keyword>
<name>C6XSC4_PEDHD</name>
<dbReference type="OrthoDB" id="177453at2"/>
<protein>
    <recommendedName>
        <fullName evidence="1">Sialidase domain-containing protein</fullName>
    </recommendedName>
</protein>
<dbReference type="InterPro" id="IPR002860">
    <property type="entry name" value="BNR_rpt"/>
</dbReference>
<dbReference type="AlphaFoldDB" id="C6XSC4"/>
<proteinExistence type="predicted"/>
<evidence type="ECO:0000313" key="2">
    <source>
        <dbReference type="EMBL" id="ACU03469.1"/>
    </source>
</evidence>
<dbReference type="KEGG" id="phe:Phep_1253"/>